<gene>
    <name evidence="1" type="ORF">BEK98_37345</name>
</gene>
<reference evidence="1 2" key="1">
    <citation type="submission" date="2016-07" db="EMBL/GenBank/DDBJ databases">
        <title>Draft genome of Streptomyces diastatochromogenes.</title>
        <authorList>
            <person name="Podduturi R."/>
            <person name="Lukassen M.B."/>
            <person name="Clausen N."/>
            <person name="Nielsen J.L."/>
            <person name="Jorgensen N.O."/>
        </authorList>
    </citation>
    <scope>NUCLEOTIDE SEQUENCE [LARGE SCALE GENOMIC DNA]</scope>
    <source>
        <strain evidence="1 2">DSM 40608</strain>
    </source>
</reference>
<evidence type="ECO:0000313" key="2">
    <source>
        <dbReference type="Proteomes" id="UP000215483"/>
    </source>
</evidence>
<evidence type="ECO:0008006" key="3">
    <source>
        <dbReference type="Google" id="ProtNLM"/>
    </source>
</evidence>
<proteinExistence type="predicted"/>
<organism evidence="1 2">
    <name type="scientific">Streptomyces diastatochromogenes</name>
    <dbReference type="NCBI Taxonomy" id="42236"/>
    <lineage>
        <taxon>Bacteria</taxon>
        <taxon>Bacillati</taxon>
        <taxon>Actinomycetota</taxon>
        <taxon>Actinomycetes</taxon>
        <taxon>Kitasatosporales</taxon>
        <taxon>Streptomycetaceae</taxon>
        <taxon>Streptomyces</taxon>
    </lineage>
</organism>
<evidence type="ECO:0000313" key="1">
    <source>
        <dbReference type="EMBL" id="OXY89682.1"/>
    </source>
</evidence>
<accession>A0A233S219</accession>
<name>A0A233S219_STRDA</name>
<dbReference type="Proteomes" id="UP000215483">
    <property type="component" value="Unassembled WGS sequence"/>
</dbReference>
<dbReference type="Gene3D" id="1.25.40.10">
    <property type="entry name" value="Tetratricopeptide repeat domain"/>
    <property type="match status" value="1"/>
</dbReference>
<sequence length="226" mass="24078">MTRARALHAGEDLKAATAEFVTLAAASADWDDDPGSHAMIAAETAILLGESGEFGRAREAADQALAAHARAPRYEQLSNCLRELARLQAQQQGPDGLADALTLLADAGRIADEARAAEYEAHGRSLDTALAYEHGRVNAYAGEYEDALAALEKALALLGEPGREDDHVGEWAECIRLAGAVEGLYLERPTPALTRLDAAISRLTALGHTEETEPLTSLAARLRDKK</sequence>
<dbReference type="AlphaFoldDB" id="A0A233S219"/>
<keyword evidence="2" id="KW-1185">Reference proteome</keyword>
<comment type="caution">
    <text evidence="1">The sequence shown here is derived from an EMBL/GenBank/DDBJ whole genome shotgun (WGS) entry which is preliminary data.</text>
</comment>
<protein>
    <recommendedName>
        <fullName evidence="3">Tetratricopeptide repeat protein</fullName>
    </recommendedName>
</protein>
<dbReference type="EMBL" id="MCGQ01000042">
    <property type="protein sequence ID" value="OXY89682.1"/>
    <property type="molecule type" value="Genomic_DNA"/>
</dbReference>
<dbReference type="InterPro" id="IPR011990">
    <property type="entry name" value="TPR-like_helical_dom_sf"/>
</dbReference>